<keyword evidence="3" id="KW-1185">Reference proteome</keyword>
<evidence type="ECO:0000256" key="1">
    <source>
        <dbReference type="SAM" id="Coils"/>
    </source>
</evidence>
<dbReference type="Proteomes" id="UP001465976">
    <property type="component" value="Unassembled WGS sequence"/>
</dbReference>
<feature type="coiled-coil region" evidence="1">
    <location>
        <begin position="3"/>
        <end position="30"/>
    </location>
</feature>
<evidence type="ECO:0000313" key="2">
    <source>
        <dbReference type="EMBL" id="KAL0570024.1"/>
    </source>
</evidence>
<comment type="caution">
    <text evidence="2">The sequence shown here is derived from an EMBL/GenBank/DDBJ whole genome shotgun (WGS) entry which is preliminary data.</text>
</comment>
<evidence type="ECO:0000313" key="3">
    <source>
        <dbReference type="Proteomes" id="UP001465976"/>
    </source>
</evidence>
<evidence type="ECO:0008006" key="4">
    <source>
        <dbReference type="Google" id="ProtNLM"/>
    </source>
</evidence>
<sequence length="504" mass="56811">DELARYQDEIKILRRKLEKLETGERRLKQNIATRRSALSSQRRVPVEIWETIFIFVCESNYDYSLEIDYDLWSNTEDTPVLAHTYALTLSQVCARWRKIVNGYPRLWSSIKIQLDVPTTVVPPLEIYLERSREHPLSLQLCFLDADDYHLHGELQADKRDAWKLLCPHFARTRELVLGIANVEDMPLVPNLTFPSLTSFTSLASRSVIGTEMQNSFWHAVEGASQLTDVFLSMLLPSDWLPYRWLQSLNIQILADTESIEALFHILLHCTSLVSLTLGSPALDKGQPIPLVLQRPIELSSLRHLAIEDTCGIMGSDATFFPVCCPQLVLPGLTSFTLDSGGWPPALSTLLQRCATTLEKLTVDMYRCEDDSHSRASDVLQFLSHLEHLTMDIGKESGVLTAFLSRLQTKDSDRNSFLPNLRSVHVKAVEDWPSAAAEVVKRTLDAVSSRRGSSTVGSCSLTYFRLTPAPTWPPGQAQPVVSLDALEKMKSLRKDGIYVVFDDPN</sequence>
<keyword evidence="1" id="KW-0175">Coiled coil</keyword>
<feature type="non-terminal residue" evidence="2">
    <location>
        <position position="1"/>
    </location>
</feature>
<dbReference type="EMBL" id="JBAHYK010001006">
    <property type="protein sequence ID" value="KAL0570024.1"/>
    <property type="molecule type" value="Genomic_DNA"/>
</dbReference>
<proteinExistence type="predicted"/>
<organism evidence="2 3">
    <name type="scientific">Marasmius crinis-equi</name>
    <dbReference type="NCBI Taxonomy" id="585013"/>
    <lineage>
        <taxon>Eukaryota</taxon>
        <taxon>Fungi</taxon>
        <taxon>Dikarya</taxon>
        <taxon>Basidiomycota</taxon>
        <taxon>Agaricomycotina</taxon>
        <taxon>Agaricomycetes</taxon>
        <taxon>Agaricomycetidae</taxon>
        <taxon>Agaricales</taxon>
        <taxon>Marasmiineae</taxon>
        <taxon>Marasmiaceae</taxon>
        <taxon>Marasmius</taxon>
    </lineage>
</organism>
<dbReference type="SUPFAM" id="SSF52047">
    <property type="entry name" value="RNI-like"/>
    <property type="match status" value="1"/>
</dbReference>
<dbReference type="InterPro" id="IPR032675">
    <property type="entry name" value="LRR_dom_sf"/>
</dbReference>
<accession>A0ABR3F458</accession>
<gene>
    <name evidence="2" type="ORF">V5O48_011932</name>
</gene>
<name>A0ABR3F458_9AGAR</name>
<reference evidence="2 3" key="1">
    <citation type="submission" date="2024-02" db="EMBL/GenBank/DDBJ databases">
        <title>A draft genome for the cacao thread blight pathogen Marasmius crinis-equi.</title>
        <authorList>
            <person name="Cohen S.P."/>
            <person name="Baruah I.K."/>
            <person name="Amoako-Attah I."/>
            <person name="Bukari Y."/>
            <person name="Meinhardt L.W."/>
            <person name="Bailey B.A."/>
        </authorList>
    </citation>
    <scope>NUCLEOTIDE SEQUENCE [LARGE SCALE GENOMIC DNA]</scope>
    <source>
        <strain evidence="2 3">GH-76</strain>
    </source>
</reference>
<protein>
    <recommendedName>
        <fullName evidence="4">F-box domain-containing protein</fullName>
    </recommendedName>
</protein>
<dbReference type="Gene3D" id="3.80.10.10">
    <property type="entry name" value="Ribonuclease Inhibitor"/>
    <property type="match status" value="1"/>
</dbReference>